<evidence type="ECO:0000313" key="1">
    <source>
        <dbReference type="EMBL" id="TFW28990.1"/>
    </source>
</evidence>
<dbReference type="AlphaFoldDB" id="A0A4Y9SQQ6"/>
<accession>A0A4Y9SQQ6</accession>
<evidence type="ECO:0000313" key="2">
    <source>
        <dbReference type="Proteomes" id="UP000298438"/>
    </source>
</evidence>
<name>A0A4Y9SQQ6_9BURK</name>
<gene>
    <name evidence="1" type="ORF">E4L96_01880</name>
</gene>
<dbReference type="Gene3D" id="3.30.70.100">
    <property type="match status" value="1"/>
</dbReference>
<keyword evidence="2" id="KW-1185">Reference proteome</keyword>
<dbReference type="Proteomes" id="UP000298438">
    <property type="component" value="Unassembled WGS sequence"/>
</dbReference>
<dbReference type="OrthoDB" id="8758951at2"/>
<protein>
    <submittedName>
        <fullName evidence="1">Heavy-metal-associated domain-containing protein</fullName>
    </submittedName>
</protein>
<dbReference type="RefSeq" id="WP_135205546.1">
    <property type="nucleotide sequence ID" value="NZ_SPVF01000028.1"/>
</dbReference>
<sequence>MQHALQLSTPLAFDDIERITRVLCALPGVRGIETAPGSTEVQVSYDEDTISVAAISGMAARAGYAERGRGHSNGGCCGGCGGH</sequence>
<proteinExistence type="predicted"/>
<dbReference type="GO" id="GO:0046872">
    <property type="term" value="F:metal ion binding"/>
    <property type="evidence" value="ECO:0007669"/>
    <property type="project" value="InterPro"/>
</dbReference>
<comment type="caution">
    <text evidence="1">The sequence shown here is derived from an EMBL/GenBank/DDBJ whole genome shotgun (WGS) entry which is preliminary data.</text>
</comment>
<dbReference type="SUPFAM" id="SSF55008">
    <property type="entry name" value="HMA, heavy metal-associated domain"/>
    <property type="match status" value="1"/>
</dbReference>
<reference evidence="1 2" key="1">
    <citation type="submission" date="2019-03" db="EMBL/GenBank/DDBJ databases">
        <title>Draft Genome Sequence of Massilia arenosa sp. nov., a Novel Massilia Species Isolated from a Sandy-loam Maize Soil.</title>
        <authorList>
            <person name="Raths R."/>
            <person name="Peta V."/>
            <person name="Bucking H."/>
        </authorList>
    </citation>
    <scope>NUCLEOTIDE SEQUENCE [LARGE SCALE GENOMIC DNA]</scope>
    <source>
        <strain evidence="1 2">MC02</strain>
    </source>
</reference>
<dbReference type="EMBL" id="SPVF01000028">
    <property type="protein sequence ID" value="TFW28990.1"/>
    <property type="molecule type" value="Genomic_DNA"/>
</dbReference>
<dbReference type="InterPro" id="IPR036163">
    <property type="entry name" value="HMA_dom_sf"/>
</dbReference>
<organism evidence="1 2">
    <name type="scientific">Zemynaea arenosa</name>
    <dbReference type="NCBI Taxonomy" id="2561931"/>
    <lineage>
        <taxon>Bacteria</taxon>
        <taxon>Pseudomonadati</taxon>
        <taxon>Pseudomonadota</taxon>
        <taxon>Betaproteobacteria</taxon>
        <taxon>Burkholderiales</taxon>
        <taxon>Oxalobacteraceae</taxon>
        <taxon>Telluria group</taxon>
        <taxon>Zemynaea</taxon>
    </lineage>
</organism>